<dbReference type="SUPFAM" id="SSF52540">
    <property type="entry name" value="P-loop containing nucleoside triphosphate hydrolases"/>
    <property type="match status" value="1"/>
</dbReference>
<comment type="catalytic activity">
    <reaction evidence="10 12">
        <text>dTMP + ATP = dTDP + ADP</text>
        <dbReference type="Rhea" id="RHEA:13517"/>
        <dbReference type="ChEBI" id="CHEBI:30616"/>
        <dbReference type="ChEBI" id="CHEBI:58369"/>
        <dbReference type="ChEBI" id="CHEBI:63528"/>
        <dbReference type="ChEBI" id="CHEBI:456216"/>
        <dbReference type="EC" id="2.7.4.9"/>
    </reaction>
</comment>
<dbReference type="InterPro" id="IPR027417">
    <property type="entry name" value="P-loop_NTPase"/>
</dbReference>
<dbReference type="AlphaFoldDB" id="G2LIF1"/>
<dbReference type="EC" id="2.7.4.9" evidence="2 12"/>
<accession>G2LIF1</accession>
<dbReference type="Pfam" id="PF02223">
    <property type="entry name" value="Thymidylate_kin"/>
    <property type="match status" value="1"/>
</dbReference>
<proteinExistence type="inferred from homology"/>
<sequence>MPTCQAPPRGKFISFEGIDGSGKTTQVKRLVAALQRAAVPVIHTHEPGGTPLGRYLRQVLLDTRETAPTTRAEILLFAADRAEHVETVIRPALTAGQIVVCDRFADSTRAYQGSGRRMSAEVIEQSLQLATQGLEPDLTFLLDLPVEMAVQRLRQRGAPAHRFEAAGLEFYHRVRAGFLALAEQYPTRIRVIDANRSPDEVHTAIWQVVAARLTPPLL</sequence>
<evidence type="ECO:0000256" key="2">
    <source>
        <dbReference type="ARBA" id="ARBA00012980"/>
    </source>
</evidence>
<dbReference type="RefSeq" id="WP_014099587.1">
    <property type="nucleotide sequence ID" value="NC_016024.1"/>
</dbReference>
<dbReference type="GO" id="GO:0004798">
    <property type="term" value="F:dTMP kinase activity"/>
    <property type="evidence" value="ECO:0007669"/>
    <property type="project" value="UniProtKB-UniRule"/>
</dbReference>
<dbReference type="InterPro" id="IPR018094">
    <property type="entry name" value="Thymidylate_kinase"/>
</dbReference>
<comment type="similarity">
    <text evidence="1 12">Belongs to the thymidylate kinase family.</text>
</comment>
<dbReference type="InterPro" id="IPR018095">
    <property type="entry name" value="Thymidylate_kin_CS"/>
</dbReference>
<name>G2LIF1_CHLTF</name>
<evidence type="ECO:0000256" key="12">
    <source>
        <dbReference type="HAMAP-Rule" id="MF_00165"/>
    </source>
</evidence>
<dbReference type="GO" id="GO:0005524">
    <property type="term" value="F:ATP binding"/>
    <property type="evidence" value="ECO:0007669"/>
    <property type="project" value="UniProtKB-UniRule"/>
</dbReference>
<organism evidence="14 15">
    <name type="scientific">Chloracidobacterium thermophilum (strain B)</name>
    <dbReference type="NCBI Taxonomy" id="981222"/>
    <lineage>
        <taxon>Bacteria</taxon>
        <taxon>Pseudomonadati</taxon>
        <taxon>Acidobacteriota</taxon>
        <taxon>Terriglobia</taxon>
        <taxon>Terriglobales</taxon>
        <taxon>Acidobacteriaceae</taxon>
        <taxon>Chloracidobacterium</taxon>
    </lineage>
</organism>
<dbReference type="GO" id="GO:0006235">
    <property type="term" value="P:dTTP biosynthetic process"/>
    <property type="evidence" value="ECO:0007669"/>
    <property type="project" value="UniProtKB-UniRule"/>
</dbReference>
<evidence type="ECO:0000256" key="7">
    <source>
        <dbReference type="ARBA" id="ARBA00022777"/>
    </source>
</evidence>
<evidence type="ECO:0000256" key="5">
    <source>
        <dbReference type="ARBA" id="ARBA00022727"/>
    </source>
</evidence>
<keyword evidence="5 12" id="KW-0545">Nucleotide biosynthesis</keyword>
<dbReference type="GO" id="GO:0005829">
    <property type="term" value="C:cytosol"/>
    <property type="evidence" value="ECO:0007669"/>
    <property type="project" value="TreeGrafter"/>
</dbReference>
<evidence type="ECO:0000256" key="4">
    <source>
        <dbReference type="ARBA" id="ARBA00022679"/>
    </source>
</evidence>
<protein>
    <recommendedName>
        <fullName evidence="3 12">Thymidylate kinase</fullName>
        <ecNumber evidence="2 12">2.7.4.9</ecNumber>
    </recommendedName>
    <alternativeName>
        <fullName evidence="9 12">dTMP kinase</fullName>
    </alternativeName>
</protein>
<reference evidence="14 15" key="1">
    <citation type="journal article" date="2012" name="Environ. Microbiol.">
        <title>Complete genome of Candidatus Chloracidobacterium thermophilum, a chlorophyll-based photoheterotroph belonging to the phylum Acidobacteria.</title>
        <authorList>
            <person name="Garcia Costas A.M."/>
            <person name="Liu Z."/>
            <person name="Tomsho L.P."/>
            <person name="Schuster S.C."/>
            <person name="Ward D.M."/>
            <person name="Bryant D.A."/>
        </authorList>
    </citation>
    <scope>NUCLEOTIDE SEQUENCE [LARGE SCALE GENOMIC DNA]</scope>
    <source>
        <strain evidence="14 15">B</strain>
    </source>
</reference>
<dbReference type="PANTHER" id="PTHR10344:SF4">
    <property type="entry name" value="UMP-CMP KINASE 2, MITOCHONDRIAL"/>
    <property type="match status" value="1"/>
</dbReference>
<dbReference type="NCBIfam" id="TIGR00041">
    <property type="entry name" value="DTMP_kinase"/>
    <property type="match status" value="1"/>
</dbReference>
<evidence type="ECO:0000256" key="9">
    <source>
        <dbReference type="ARBA" id="ARBA00029962"/>
    </source>
</evidence>
<dbReference type="FunFam" id="3.40.50.300:FF:000225">
    <property type="entry name" value="Thymidylate kinase"/>
    <property type="match status" value="1"/>
</dbReference>
<evidence type="ECO:0000256" key="6">
    <source>
        <dbReference type="ARBA" id="ARBA00022741"/>
    </source>
</evidence>
<evidence type="ECO:0000313" key="15">
    <source>
        <dbReference type="Proteomes" id="UP000006791"/>
    </source>
</evidence>
<dbReference type="CDD" id="cd01672">
    <property type="entry name" value="TMPK"/>
    <property type="match status" value="1"/>
</dbReference>
<evidence type="ECO:0000256" key="11">
    <source>
        <dbReference type="ARBA" id="ARBA00057735"/>
    </source>
</evidence>
<keyword evidence="4 12" id="KW-0808">Transferase</keyword>
<evidence type="ECO:0000256" key="3">
    <source>
        <dbReference type="ARBA" id="ARBA00017144"/>
    </source>
</evidence>
<dbReference type="STRING" id="981222.Cabther_A1095"/>
<evidence type="ECO:0000259" key="13">
    <source>
        <dbReference type="Pfam" id="PF02223"/>
    </source>
</evidence>
<gene>
    <name evidence="12" type="primary">tmk</name>
    <name evidence="14" type="ordered locus">Cabther_A1095</name>
</gene>
<feature type="binding site" evidence="12">
    <location>
        <begin position="17"/>
        <end position="24"/>
    </location>
    <ligand>
        <name>ATP</name>
        <dbReference type="ChEBI" id="CHEBI:30616"/>
    </ligand>
</feature>
<comment type="function">
    <text evidence="11 12">Phosphorylation of dTMP to form dTDP in both de novo and salvage pathways of dTTP synthesis.</text>
</comment>
<dbReference type="KEGG" id="ctm:Cabther_A1095"/>
<dbReference type="PANTHER" id="PTHR10344">
    <property type="entry name" value="THYMIDYLATE KINASE"/>
    <property type="match status" value="1"/>
</dbReference>
<evidence type="ECO:0000256" key="10">
    <source>
        <dbReference type="ARBA" id="ARBA00048743"/>
    </source>
</evidence>
<keyword evidence="8 12" id="KW-0067">ATP-binding</keyword>
<evidence type="ECO:0000313" key="14">
    <source>
        <dbReference type="EMBL" id="AEP11849.1"/>
    </source>
</evidence>
<dbReference type="GO" id="GO:0006227">
    <property type="term" value="P:dUDP biosynthetic process"/>
    <property type="evidence" value="ECO:0007669"/>
    <property type="project" value="TreeGrafter"/>
</dbReference>
<dbReference type="HOGENOM" id="CLU_049131_0_0_0"/>
<dbReference type="GO" id="GO:0006233">
    <property type="term" value="P:dTDP biosynthetic process"/>
    <property type="evidence" value="ECO:0007669"/>
    <property type="project" value="InterPro"/>
</dbReference>
<dbReference type="PROSITE" id="PS01331">
    <property type="entry name" value="THYMIDYLATE_KINASE"/>
    <property type="match status" value="1"/>
</dbReference>
<dbReference type="HAMAP" id="MF_00165">
    <property type="entry name" value="Thymidylate_kinase"/>
    <property type="match status" value="1"/>
</dbReference>
<dbReference type="OrthoDB" id="9774907at2"/>
<evidence type="ECO:0000256" key="1">
    <source>
        <dbReference type="ARBA" id="ARBA00009776"/>
    </source>
</evidence>
<feature type="domain" description="Thymidylate kinase-like" evidence="13">
    <location>
        <begin position="15"/>
        <end position="205"/>
    </location>
</feature>
<keyword evidence="15" id="KW-1185">Reference proteome</keyword>
<dbReference type="Gene3D" id="3.40.50.300">
    <property type="entry name" value="P-loop containing nucleotide triphosphate hydrolases"/>
    <property type="match status" value="1"/>
</dbReference>
<keyword evidence="7 12" id="KW-0418">Kinase</keyword>
<dbReference type="EMBL" id="CP002514">
    <property type="protein sequence ID" value="AEP11849.1"/>
    <property type="molecule type" value="Genomic_DNA"/>
</dbReference>
<dbReference type="Proteomes" id="UP000006791">
    <property type="component" value="Chromosome 1"/>
</dbReference>
<evidence type="ECO:0000256" key="8">
    <source>
        <dbReference type="ARBA" id="ARBA00022840"/>
    </source>
</evidence>
<dbReference type="InterPro" id="IPR039430">
    <property type="entry name" value="Thymidylate_kin-like_dom"/>
</dbReference>
<keyword evidence="6 12" id="KW-0547">Nucleotide-binding</keyword>